<evidence type="ECO:0000256" key="1">
    <source>
        <dbReference type="SAM" id="SignalP"/>
    </source>
</evidence>
<dbReference type="InterPro" id="IPR006311">
    <property type="entry name" value="TAT_signal"/>
</dbReference>
<evidence type="ECO:0000313" key="2">
    <source>
        <dbReference type="EMBL" id="TMM48233.1"/>
    </source>
</evidence>
<proteinExistence type="predicted"/>
<evidence type="ECO:0000313" key="3">
    <source>
        <dbReference type="Proteomes" id="UP000309668"/>
    </source>
</evidence>
<reference evidence="2 3" key="1">
    <citation type="submission" date="2019-05" db="EMBL/GenBank/DDBJ databases">
        <title>Erythrobacter marisflavi sp. nov., isolated from isolated from water of an estuary environment.</title>
        <authorList>
            <person name="Yoon J.-H."/>
        </authorList>
    </citation>
    <scope>NUCLEOTIDE SEQUENCE [LARGE SCALE GENOMIC DNA]</scope>
    <source>
        <strain evidence="2 3">KEM-5</strain>
    </source>
</reference>
<dbReference type="AlphaFoldDB" id="A0A5S3P7M2"/>
<dbReference type="EMBL" id="VCAO01000003">
    <property type="protein sequence ID" value="TMM48233.1"/>
    <property type="molecule type" value="Genomic_DNA"/>
</dbReference>
<dbReference type="PROSITE" id="PS51318">
    <property type="entry name" value="TAT"/>
    <property type="match status" value="1"/>
</dbReference>
<feature type="signal peptide" evidence="1">
    <location>
        <begin position="1"/>
        <end position="31"/>
    </location>
</feature>
<dbReference type="Proteomes" id="UP000309668">
    <property type="component" value="Unassembled WGS sequence"/>
</dbReference>
<accession>A0A5S3P7M2</accession>
<name>A0A5S3P7M2_9SPHN</name>
<organism evidence="2 3">
    <name type="scientific">Qipengyuania marisflavi</name>
    <dbReference type="NCBI Taxonomy" id="2486356"/>
    <lineage>
        <taxon>Bacteria</taxon>
        <taxon>Pseudomonadati</taxon>
        <taxon>Pseudomonadota</taxon>
        <taxon>Alphaproteobacteria</taxon>
        <taxon>Sphingomonadales</taxon>
        <taxon>Erythrobacteraceae</taxon>
        <taxon>Qipengyuania</taxon>
    </lineage>
</organism>
<feature type="chain" id="PRO_5024406416" description="DUF4908 domain-containing protein" evidence="1">
    <location>
        <begin position="32"/>
        <end position="241"/>
    </location>
</feature>
<keyword evidence="3" id="KW-1185">Reference proteome</keyword>
<sequence length="241" mass="25371">MKDMGRINRRSVLEVMGVMALAPLAALGVTAAPARATGKLSAPPHAMRLQRVLERELVGGAALVVTRDWECRFEVVGRGMQIAGRQLSCEVEAPAALAPLAALERQRDVTGLFPALLDADGRIVNSPATADSDMTSAVDAALAALGKHASADSRSFIAQLHQTSAALVSTVPLDLFFPAPGASTVTRTIPLPDGTAGELEITLVTHIDPASGLLDTCEKMIVSRIADTQRTAKERWTLAAF</sequence>
<comment type="caution">
    <text evidence="2">The sequence shown here is derived from an EMBL/GenBank/DDBJ whole genome shotgun (WGS) entry which is preliminary data.</text>
</comment>
<keyword evidence="1" id="KW-0732">Signal</keyword>
<evidence type="ECO:0008006" key="4">
    <source>
        <dbReference type="Google" id="ProtNLM"/>
    </source>
</evidence>
<protein>
    <recommendedName>
        <fullName evidence="4">DUF4908 domain-containing protein</fullName>
    </recommendedName>
</protein>
<gene>
    <name evidence="2" type="ORF">FEV51_08045</name>
</gene>